<dbReference type="STRING" id="314283.MED297_07118"/>
<protein>
    <recommendedName>
        <fullName evidence="1">DUF7674 domain-containing protein</fullName>
    </recommendedName>
</protein>
<reference evidence="2 3" key="1">
    <citation type="submission" date="2006-02" db="EMBL/GenBank/DDBJ databases">
        <authorList>
            <person name="Pinhassi J."/>
            <person name="Pedros-Alio C."/>
            <person name="Ferriera S."/>
            <person name="Johnson J."/>
            <person name="Kravitz S."/>
            <person name="Halpern A."/>
            <person name="Remington K."/>
            <person name="Beeson K."/>
            <person name="Tran B."/>
            <person name="Rogers Y.-H."/>
            <person name="Friedman R."/>
            <person name="Venter J.C."/>
        </authorList>
    </citation>
    <scope>NUCLEOTIDE SEQUENCE [LARGE SCALE GENOMIC DNA]</scope>
    <source>
        <strain evidence="2 3">MED297</strain>
    </source>
</reference>
<proteinExistence type="predicted"/>
<dbReference type="Proteomes" id="UP000005953">
    <property type="component" value="Unassembled WGS sequence"/>
</dbReference>
<sequence>MNSSIELFHAIREKFPEFLEAADKEHVRIWDEVTPETHYSWFESLANAINELMSSGEMLDSMARLFEYLSEVDLSSGIEIKQLIDVSFVENLFWEVSPGNAAKPWYLLPENLKKYYVEFHLGTPL</sequence>
<dbReference type="OrthoDB" id="8777452at2"/>
<comment type="caution">
    <text evidence="2">The sequence shown here is derived from an EMBL/GenBank/DDBJ whole genome shotgun (WGS) entry which is preliminary data.</text>
</comment>
<dbReference type="HOGENOM" id="CLU_1967454_0_0_6"/>
<evidence type="ECO:0000313" key="2">
    <source>
        <dbReference type="EMBL" id="EAR09233.1"/>
    </source>
</evidence>
<feature type="domain" description="DUF7674" evidence="1">
    <location>
        <begin position="9"/>
        <end position="120"/>
    </location>
</feature>
<dbReference type="AlphaFoldDB" id="A4BFC0"/>
<organism evidence="2 3">
    <name type="scientific">Reinekea blandensis MED297</name>
    <dbReference type="NCBI Taxonomy" id="314283"/>
    <lineage>
        <taxon>Bacteria</taxon>
        <taxon>Pseudomonadati</taxon>
        <taxon>Pseudomonadota</taxon>
        <taxon>Gammaproteobacteria</taxon>
        <taxon>Oceanospirillales</taxon>
        <taxon>Saccharospirillaceae</taxon>
        <taxon>Reinekea</taxon>
    </lineage>
</organism>
<dbReference type="RefSeq" id="WP_008045337.1">
    <property type="nucleotide sequence ID" value="NZ_CH724152.1"/>
</dbReference>
<accession>A4BFC0</accession>
<dbReference type="InterPro" id="IPR056091">
    <property type="entry name" value="DUF7674"/>
</dbReference>
<name>A4BFC0_9GAMM</name>
<dbReference type="Pfam" id="PF24722">
    <property type="entry name" value="DUF7674"/>
    <property type="match status" value="1"/>
</dbReference>
<gene>
    <name evidence="2" type="ORF">MED297_07118</name>
</gene>
<evidence type="ECO:0000313" key="3">
    <source>
        <dbReference type="Proteomes" id="UP000005953"/>
    </source>
</evidence>
<dbReference type="EMBL" id="AAOE01000012">
    <property type="protein sequence ID" value="EAR09233.1"/>
    <property type="molecule type" value="Genomic_DNA"/>
</dbReference>
<keyword evidence="3" id="KW-1185">Reference proteome</keyword>
<evidence type="ECO:0000259" key="1">
    <source>
        <dbReference type="Pfam" id="PF24722"/>
    </source>
</evidence>